<dbReference type="Pfam" id="PF09976">
    <property type="entry name" value="TPR_21"/>
    <property type="match status" value="1"/>
</dbReference>
<evidence type="ECO:0000259" key="3">
    <source>
        <dbReference type="Pfam" id="PF09976"/>
    </source>
</evidence>
<dbReference type="AlphaFoldDB" id="A0A258HK81"/>
<evidence type="ECO:0000256" key="1">
    <source>
        <dbReference type="SAM" id="MobiDB-lite"/>
    </source>
</evidence>
<dbReference type="EMBL" id="NCEQ01000007">
    <property type="protein sequence ID" value="OYX57027.1"/>
    <property type="molecule type" value="Genomic_DNA"/>
</dbReference>
<sequence length="256" mass="27048">MTDVFEEVEEEIRSERLKRLARNWLPILGGVLLVALIAALAWWGWQSFQTSRANAGSIAYQRGLESLQTGNSAGAETAFAEAEKAGNGAYKALALQQRAGLAVAANRIPDAIQLFDDAAKASGDPILHDTAVYKSALLMMDNGATLETLEAKLEPLTREGRPMLPFAQEALGMARLQFNKPAEAREVFVLLTLGQDVPDSVRQRAQAAIGMIDTGVAAGLPAIVAAQAVTPPAPPAPTAEQLAQAAQVQAAQAAQP</sequence>
<evidence type="ECO:0000256" key="2">
    <source>
        <dbReference type="SAM" id="Phobius"/>
    </source>
</evidence>
<evidence type="ECO:0000313" key="4">
    <source>
        <dbReference type="EMBL" id="OYX57027.1"/>
    </source>
</evidence>
<feature type="compositionally biased region" description="Low complexity" evidence="1">
    <location>
        <begin position="238"/>
        <end position="256"/>
    </location>
</feature>
<feature type="transmembrane region" description="Helical" evidence="2">
    <location>
        <begin position="23"/>
        <end position="45"/>
    </location>
</feature>
<organism evidence="4 5">
    <name type="scientific">Brevundimonas subvibrioides</name>
    <dbReference type="NCBI Taxonomy" id="74313"/>
    <lineage>
        <taxon>Bacteria</taxon>
        <taxon>Pseudomonadati</taxon>
        <taxon>Pseudomonadota</taxon>
        <taxon>Alphaproteobacteria</taxon>
        <taxon>Caulobacterales</taxon>
        <taxon>Caulobacteraceae</taxon>
        <taxon>Brevundimonas</taxon>
    </lineage>
</organism>
<gene>
    <name evidence="4" type="ORF">B7Y86_09840</name>
</gene>
<keyword evidence="2" id="KW-0812">Transmembrane</keyword>
<feature type="region of interest" description="Disordered" evidence="1">
    <location>
        <begin position="233"/>
        <end position="256"/>
    </location>
</feature>
<dbReference type="InterPro" id="IPR018704">
    <property type="entry name" value="SecYEG/CpoB_TPR"/>
</dbReference>
<keyword evidence="2" id="KW-1133">Transmembrane helix</keyword>
<feature type="domain" description="Ancillary SecYEG translocon subunit/Cell division coordinator CpoB TPR" evidence="3">
    <location>
        <begin position="27"/>
        <end position="150"/>
    </location>
</feature>
<reference evidence="4 5" key="1">
    <citation type="submission" date="2017-03" db="EMBL/GenBank/DDBJ databases">
        <title>Lifting the veil on microbial sulfur biogeochemistry in mining wastewaters.</title>
        <authorList>
            <person name="Kantor R.S."/>
            <person name="Colenbrander Nelson T."/>
            <person name="Marshall S."/>
            <person name="Bennett D."/>
            <person name="Apte S."/>
            <person name="Camacho D."/>
            <person name="Thomas B.C."/>
            <person name="Warren L.A."/>
            <person name="Banfield J.F."/>
        </authorList>
    </citation>
    <scope>NUCLEOTIDE SEQUENCE [LARGE SCALE GENOMIC DNA]</scope>
    <source>
        <strain evidence="4">32-68-21</strain>
    </source>
</reference>
<protein>
    <recommendedName>
        <fullName evidence="3">Ancillary SecYEG translocon subunit/Cell division coordinator CpoB TPR domain-containing protein</fullName>
    </recommendedName>
</protein>
<proteinExistence type="predicted"/>
<evidence type="ECO:0000313" key="5">
    <source>
        <dbReference type="Proteomes" id="UP000216147"/>
    </source>
</evidence>
<comment type="caution">
    <text evidence="4">The sequence shown here is derived from an EMBL/GenBank/DDBJ whole genome shotgun (WGS) entry which is preliminary data.</text>
</comment>
<accession>A0A258HK81</accession>
<dbReference type="Proteomes" id="UP000216147">
    <property type="component" value="Unassembled WGS sequence"/>
</dbReference>
<keyword evidence="2" id="KW-0472">Membrane</keyword>
<name>A0A258HK81_9CAUL</name>